<accession>A0A378X273</accession>
<feature type="compositionally biased region" description="Basic and acidic residues" evidence="1">
    <location>
        <begin position="231"/>
        <end position="245"/>
    </location>
</feature>
<proteinExistence type="predicted"/>
<gene>
    <name evidence="2" type="ORF">NCTC13184_05802</name>
</gene>
<dbReference type="OrthoDB" id="4466134at2"/>
<feature type="compositionally biased region" description="Acidic residues" evidence="1">
    <location>
        <begin position="246"/>
        <end position="267"/>
    </location>
</feature>
<evidence type="ECO:0008006" key="4">
    <source>
        <dbReference type="Google" id="ProtNLM"/>
    </source>
</evidence>
<protein>
    <recommendedName>
        <fullName evidence="4">Immunity repressor</fullName>
    </recommendedName>
</protein>
<dbReference type="EMBL" id="UGRU01000001">
    <property type="protein sequence ID" value="SUA47262.1"/>
    <property type="molecule type" value="Genomic_DNA"/>
</dbReference>
<dbReference type="Proteomes" id="UP000255082">
    <property type="component" value="Unassembled WGS sequence"/>
</dbReference>
<dbReference type="RefSeq" id="WP_062968753.1">
    <property type="nucleotide sequence ID" value="NZ_JAJFOE010000001.1"/>
</dbReference>
<name>A0A378X273_9NOCA</name>
<feature type="region of interest" description="Disordered" evidence="1">
    <location>
        <begin position="210"/>
        <end position="267"/>
    </location>
</feature>
<evidence type="ECO:0000256" key="1">
    <source>
        <dbReference type="SAM" id="MobiDB-lite"/>
    </source>
</evidence>
<evidence type="ECO:0000313" key="2">
    <source>
        <dbReference type="EMBL" id="SUA47262.1"/>
    </source>
</evidence>
<reference evidence="2 3" key="1">
    <citation type="submission" date="2018-06" db="EMBL/GenBank/DDBJ databases">
        <authorList>
            <consortium name="Pathogen Informatics"/>
            <person name="Doyle S."/>
        </authorList>
    </citation>
    <scope>NUCLEOTIDE SEQUENCE [LARGE SCALE GENOMIC DNA]</scope>
    <source>
        <strain evidence="2 3">NCTC13184</strain>
    </source>
</reference>
<dbReference type="AlphaFoldDB" id="A0A378X273"/>
<sequence length="267" mass="29930">MTSLRDLLQQAADRGLSTRVMESEVERASAASNKDMKLSRGTASLILSGKYKSKPSDSTIRAVAYLAQVPEKVAFEAAGKPAPALPFADELPDGVDQLSPRRRRTALEMLRMLVEAEQLEHQVELHRDSPDSLLNVLQSMPPEQRDRVIDAIGEERVMNMTLASVLTLVADELIKPSTRNRKATRIKRHTETPLREQITEQLVAIRNQAVHNPPKRSRPQELPAGPPPFNPDHELAAWKHDKSEVPNDDYDDLELDCRPDDDDVEGR</sequence>
<evidence type="ECO:0000313" key="3">
    <source>
        <dbReference type="Proteomes" id="UP000255082"/>
    </source>
</evidence>
<organism evidence="2 3">
    <name type="scientific">Nocardia africana</name>
    <dbReference type="NCBI Taxonomy" id="134964"/>
    <lineage>
        <taxon>Bacteria</taxon>
        <taxon>Bacillati</taxon>
        <taxon>Actinomycetota</taxon>
        <taxon>Actinomycetes</taxon>
        <taxon>Mycobacteriales</taxon>
        <taxon>Nocardiaceae</taxon>
        <taxon>Nocardia</taxon>
    </lineage>
</organism>